<dbReference type="AlphaFoldDB" id="A0A1U8B051"/>
<proteinExistence type="predicted"/>
<dbReference type="InterPro" id="IPR050762">
    <property type="entry name" value="HD-ZIP_Homeobox_LZ_Class_II"/>
</dbReference>
<dbReference type="STRING" id="4432.A0A1U8B051"/>
<evidence type="ECO:0000256" key="2">
    <source>
        <dbReference type="ARBA" id="ARBA00023015"/>
    </source>
</evidence>
<dbReference type="eggNOG" id="KOG1364">
    <property type="taxonomic scope" value="Eukaryota"/>
</dbReference>
<dbReference type="OrthoDB" id="270602at2759"/>
<reference evidence="6" key="1">
    <citation type="submission" date="2025-08" db="UniProtKB">
        <authorList>
            <consortium name="RefSeq"/>
        </authorList>
    </citation>
    <scope>IDENTIFICATION</scope>
</reference>
<sequence length="264" mass="29763">MGLGLGIVNSREDEKLEADERDSALRDADEMEEKKDATDPPIQLDLLPLGPVPRNPPSSSQLCFPWPTKNGNTQCGQASTDISTFVLERASRANDEENGLTRKKLRLSKEQSAFLEETFKKHNTLNPVCRNPERERERKRERAGSLCYFLKEGGGGAPGQFPDGRRIQRNFLCKDPIQLWSFYYSHLEETGARQFRLVQAIPGDSKQLDYVTKLTFVEFGSPFLFSLEAGSKPKLLAMSCLCKGNPEIFLSAKVIKTRNTSRFL</sequence>
<dbReference type="RefSeq" id="XP_010274053.1">
    <property type="nucleotide sequence ID" value="XM_010275751.2"/>
</dbReference>
<name>A0A1U8B051_NELNU</name>
<dbReference type="PANTHER" id="PTHR45714:SF39">
    <property type="entry name" value="HOMEOBOX-LEUCINE ZIPPER PROTEIN HAT14"/>
    <property type="match status" value="1"/>
</dbReference>
<feature type="compositionally biased region" description="Basic and acidic residues" evidence="4">
    <location>
        <begin position="21"/>
        <end position="38"/>
    </location>
</feature>
<dbReference type="KEGG" id="nnu:104609433"/>
<keyword evidence="2" id="KW-0805">Transcription regulation</keyword>
<dbReference type="Proteomes" id="UP000189703">
    <property type="component" value="Unplaced"/>
</dbReference>
<keyword evidence="5" id="KW-1185">Reference proteome</keyword>
<evidence type="ECO:0000313" key="5">
    <source>
        <dbReference type="Proteomes" id="UP000189703"/>
    </source>
</evidence>
<evidence type="ECO:0000256" key="1">
    <source>
        <dbReference type="ARBA" id="ARBA00004123"/>
    </source>
</evidence>
<dbReference type="eggNOG" id="KOG0483">
    <property type="taxonomic scope" value="Eukaryota"/>
</dbReference>
<feature type="region of interest" description="Disordered" evidence="4">
    <location>
        <begin position="1"/>
        <end position="43"/>
    </location>
</feature>
<dbReference type="GeneID" id="104609433"/>
<protein>
    <submittedName>
        <fullName evidence="6">Plant UBX domain-containing protein 12-like</fullName>
    </submittedName>
</protein>
<evidence type="ECO:0000256" key="4">
    <source>
        <dbReference type="SAM" id="MobiDB-lite"/>
    </source>
</evidence>
<comment type="subcellular location">
    <subcellularLocation>
        <location evidence="1">Nucleus</location>
    </subcellularLocation>
</comment>
<evidence type="ECO:0000313" key="6">
    <source>
        <dbReference type="RefSeq" id="XP_010274053.1"/>
    </source>
</evidence>
<evidence type="ECO:0000256" key="3">
    <source>
        <dbReference type="ARBA" id="ARBA00023163"/>
    </source>
</evidence>
<dbReference type="InParanoid" id="A0A1U8B051"/>
<dbReference type="GO" id="GO:0005634">
    <property type="term" value="C:nucleus"/>
    <property type="evidence" value="ECO:0007669"/>
    <property type="project" value="UniProtKB-SubCell"/>
</dbReference>
<organism evidence="5 6">
    <name type="scientific">Nelumbo nucifera</name>
    <name type="common">Sacred lotus</name>
    <dbReference type="NCBI Taxonomy" id="4432"/>
    <lineage>
        <taxon>Eukaryota</taxon>
        <taxon>Viridiplantae</taxon>
        <taxon>Streptophyta</taxon>
        <taxon>Embryophyta</taxon>
        <taxon>Tracheophyta</taxon>
        <taxon>Spermatophyta</taxon>
        <taxon>Magnoliopsida</taxon>
        <taxon>Proteales</taxon>
        <taxon>Nelumbonaceae</taxon>
        <taxon>Nelumbo</taxon>
    </lineage>
</organism>
<keyword evidence="3" id="KW-0804">Transcription</keyword>
<gene>
    <name evidence="6" type="primary">LOC104609433</name>
</gene>
<accession>A0A1U8B051</accession>
<dbReference type="PANTHER" id="PTHR45714">
    <property type="entry name" value="HOMEOBOX-LEUCINE ZIPPER PROTEIN HAT14"/>
    <property type="match status" value="1"/>
</dbReference>